<dbReference type="PANTHER" id="PTHR42760:SF123">
    <property type="entry name" value="OXIDOREDUCTASE"/>
    <property type="match status" value="1"/>
</dbReference>
<dbReference type="PRINTS" id="PR00081">
    <property type="entry name" value="GDHRDH"/>
</dbReference>
<evidence type="ECO:0000313" key="3">
    <source>
        <dbReference type="EMBL" id="MBB4663265.1"/>
    </source>
</evidence>
<dbReference type="RefSeq" id="WP_183342987.1">
    <property type="nucleotide sequence ID" value="NZ_JACHNU010000003.1"/>
</dbReference>
<dbReference type="PANTHER" id="PTHR42760">
    <property type="entry name" value="SHORT-CHAIN DEHYDROGENASES/REDUCTASES FAMILY MEMBER"/>
    <property type="match status" value="1"/>
</dbReference>
<gene>
    <name evidence="3" type="ORF">BDZ31_002854</name>
</gene>
<evidence type="ECO:0000256" key="1">
    <source>
        <dbReference type="ARBA" id="ARBA00006484"/>
    </source>
</evidence>
<protein>
    <submittedName>
        <fullName evidence="3">NAD(P)-dependent dehydrogenase (Short-subunit alcohol dehydrogenase family)</fullName>
    </submittedName>
</protein>
<dbReference type="GO" id="GO:0030497">
    <property type="term" value="P:fatty acid elongation"/>
    <property type="evidence" value="ECO:0007669"/>
    <property type="project" value="TreeGrafter"/>
</dbReference>
<dbReference type="InterPro" id="IPR002347">
    <property type="entry name" value="SDR_fam"/>
</dbReference>
<dbReference type="Pfam" id="PF13561">
    <property type="entry name" value="adh_short_C2"/>
    <property type="match status" value="1"/>
</dbReference>
<dbReference type="Proteomes" id="UP000585272">
    <property type="component" value="Unassembled WGS sequence"/>
</dbReference>
<evidence type="ECO:0000256" key="2">
    <source>
        <dbReference type="ARBA" id="ARBA00023002"/>
    </source>
</evidence>
<keyword evidence="2" id="KW-0560">Oxidoreductase</keyword>
<dbReference type="AlphaFoldDB" id="A0A840IG02"/>
<dbReference type="EMBL" id="JACHNU010000003">
    <property type="protein sequence ID" value="MBB4663265.1"/>
    <property type="molecule type" value="Genomic_DNA"/>
</dbReference>
<dbReference type="FunFam" id="3.40.50.720:FF:000084">
    <property type="entry name" value="Short-chain dehydrogenase reductase"/>
    <property type="match status" value="1"/>
</dbReference>
<dbReference type="PRINTS" id="PR00080">
    <property type="entry name" value="SDRFAMILY"/>
</dbReference>
<dbReference type="SUPFAM" id="SSF51735">
    <property type="entry name" value="NAD(P)-binding Rossmann-fold domains"/>
    <property type="match status" value="1"/>
</dbReference>
<organism evidence="3 4">
    <name type="scientific">Conexibacter arvalis</name>
    <dbReference type="NCBI Taxonomy" id="912552"/>
    <lineage>
        <taxon>Bacteria</taxon>
        <taxon>Bacillati</taxon>
        <taxon>Actinomycetota</taxon>
        <taxon>Thermoleophilia</taxon>
        <taxon>Solirubrobacterales</taxon>
        <taxon>Conexibacteraceae</taxon>
        <taxon>Conexibacter</taxon>
    </lineage>
</organism>
<evidence type="ECO:0000313" key="4">
    <source>
        <dbReference type="Proteomes" id="UP000585272"/>
    </source>
</evidence>
<sequence>MSWDLGAGLEGRGALVTGACGAIGRHVAAALAAAGARVVAVDLDEAAVRAVVAGLDQPERHHALSADLRDLDAIDALVERAVGRVGRLDVLAHVAGVIRRVAELEEVTPADWELQEQVNLRATFFLGRACARAMRAHGEGGAIVNFTSQGWQSGGYGGSAVYAAMKGGVVSLSRGMARTYAADRIRVNCVAPGMVDSPMLRNGLREEQVDGFVEKIPLARFAQPKELAGAVVFLASRHASYVTGATLDVSGGLLMH</sequence>
<comment type="similarity">
    <text evidence="1">Belongs to the short-chain dehydrogenases/reductases (SDR) family.</text>
</comment>
<dbReference type="GO" id="GO:0016616">
    <property type="term" value="F:oxidoreductase activity, acting on the CH-OH group of donors, NAD or NADP as acceptor"/>
    <property type="evidence" value="ECO:0007669"/>
    <property type="project" value="TreeGrafter"/>
</dbReference>
<comment type="caution">
    <text evidence="3">The sequence shown here is derived from an EMBL/GenBank/DDBJ whole genome shotgun (WGS) entry which is preliminary data.</text>
</comment>
<reference evidence="3 4" key="1">
    <citation type="submission" date="2020-08" db="EMBL/GenBank/DDBJ databases">
        <title>Genomic Encyclopedia of Archaeal and Bacterial Type Strains, Phase II (KMG-II): from individual species to whole genera.</title>
        <authorList>
            <person name="Goeker M."/>
        </authorList>
    </citation>
    <scope>NUCLEOTIDE SEQUENCE [LARGE SCALE GENOMIC DNA]</scope>
    <source>
        <strain evidence="3 4">DSM 23288</strain>
    </source>
</reference>
<dbReference type="Gene3D" id="3.40.50.720">
    <property type="entry name" value="NAD(P)-binding Rossmann-like Domain"/>
    <property type="match status" value="1"/>
</dbReference>
<dbReference type="InterPro" id="IPR036291">
    <property type="entry name" value="NAD(P)-bd_dom_sf"/>
</dbReference>
<accession>A0A840IG02</accession>
<proteinExistence type="inferred from homology"/>
<name>A0A840IG02_9ACTN</name>
<keyword evidence="4" id="KW-1185">Reference proteome</keyword>
<dbReference type="CDD" id="cd05233">
    <property type="entry name" value="SDR_c"/>
    <property type="match status" value="1"/>
</dbReference>